<keyword evidence="2" id="KW-1185">Reference proteome</keyword>
<organism evidence="1 2">
    <name type="scientific">Ricinus communis</name>
    <name type="common">Castor bean</name>
    <dbReference type="NCBI Taxonomy" id="3988"/>
    <lineage>
        <taxon>Eukaryota</taxon>
        <taxon>Viridiplantae</taxon>
        <taxon>Streptophyta</taxon>
        <taxon>Embryophyta</taxon>
        <taxon>Tracheophyta</taxon>
        <taxon>Spermatophyta</taxon>
        <taxon>Magnoliopsida</taxon>
        <taxon>eudicotyledons</taxon>
        <taxon>Gunneridae</taxon>
        <taxon>Pentapetalae</taxon>
        <taxon>rosids</taxon>
        <taxon>fabids</taxon>
        <taxon>Malpighiales</taxon>
        <taxon>Euphorbiaceae</taxon>
        <taxon>Acalyphoideae</taxon>
        <taxon>Acalypheae</taxon>
        <taxon>Ricinus</taxon>
    </lineage>
</organism>
<dbReference type="EMBL" id="EQ973828">
    <property type="protein sequence ID" value="EEF43787.1"/>
    <property type="molecule type" value="Genomic_DNA"/>
</dbReference>
<dbReference type="AlphaFoldDB" id="B9RXD1"/>
<dbReference type="InParanoid" id="B9RXD1"/>
<dbReference type="NCBIfam" id="TIGR01615">
    <property type="entry name" value="A_thal_3542"/>
    <property type="match status" value="1"/>
</dbReference>
<dbReference type="Proteomes" id="UP000008311">
    <property type="component" value="Unassembled WGS sequence"/>
</dbReference>
<dbReference type="Pfam" id="PF04720">
    <property type="entry name" value="PDDEXK_6"/>
    <property type="match status" value="1"/>
</dbReference>
<accession>B9RXD1</accession>
<proteinExistence type="predicted"/>
<dbReference type="PANTHER" id="PTHR31579:SF42">
    <property type="entry name" value="DUF506 FAMILY PROTEIN (DUF506)"/>
    <property type="match status" value="1"/>
</dbReference>
<reference evidence="2" key="1">
    <citation type="journal article" date="2010" name="Nat. Biotechnol.">
        <title>Draft genome sequence of the oilseed species Ricinus communis.</title>
        <authorList>
            <person name="Chan A.P."/>
            <person name="Crabtree J."/>
            <person name="Zhao Q."/>
            <person name="Lorenzi H."/>
            <person name="Orvis J."/>
            <person name="Puiu D."/>
            <person name="Melake-Berhan A."/>
            <person name="Jones K.M."/>
            <person name="Redman J."/>
            <person name="Chen G."/>
            <person name="Cahoon E.B."/>
            <person name="Gedil M."/>
            <person name="Stanke M."/>
            <person name="Haas B.J."/>
            <person name="Wortman J.R."/>
            <person name="Fraser-Liggett C.M."/>
            <person name="Ravel J."/>
            <person name="Rabinowicz P.D."/>
        </authorList>
    </citation>
    <scope>NUCLEOTIDE SEQUENCE [LARGE SCALE GENOMIC DNA]</scope>
    <source>
        <strain evidence="2">cv. Hale</strain>
    </source>
</reference>
<gene>
    <name evidence="1" type="ORF">RCOM_0902780</name>
</gene>
<dbReference type="KEGG" id="rcu:8277948"/>
<protein>
    <recommendedName>
        <fullName evidence="3">DUF506 domain-containing protein</fullName>
    </recommendedName>
</protein>
<evidence type="ECO:0000313" key="2">
    <source>
        <dbReference type="Proteomes" id="UP000008311"/>
    </source>
</evidence>
<evidence type="ECO:0008006" key="3">
    <source>
        <dbReference type="Google" id="ProtNLM"/>
    </source>
</evidence>
<dbReference type="OrthoDB" id="548115at2759"/>
<dbReference type="eggNOG" id="ENOG502QVJD">
    <property type="taxonomic scope" value="Eukaryota"/>
</dbReference>
<dbReference type="InterPro" id="IPR006502">
    <property type="entry name" value="PDDEXK-like"/>
</dbReference>
<sequence length="306" mass="34853">MTKLPVKFKKMAAAMFNEAARLRLCERSGSEHCSPDHDLSQLVNSFIERDDHPTILFMESDIKINHPPDDDNQEHYSVSDAENKNILESLLNKEDDDDVRKKIRSETEIACGIIGERSSHGFHRSLMSHLRHLGFDAGLCKSRWEKFGRYPAGEYQYVDVNVGGNRLIVEVCLAAEFEIARPTLNYTALVDDFPPVFIGKPEEMKQVVRLMCSAIRESMKEMKLHVPPWRKIGYMQAKWFAPYKRTTNENLTKMRSESHHSFATKRSAGFEAFPAKAYHCRDNHIGGGKLVGLKTGYLTAAFNGDI</sequence>
<dbReference type="PANTHER" id="PTHR31579">
    <property type="entry name" value="OS03G0796600 PROTEIN"/>
    <property type="match status" value="1"/>
</dbReference>
<name>B9RXD1_RICCO</name>
<evidence type="ECO:0000313" key="1">
    <source>
        <dbReference type="EMBL" id="EEF43787.1"/>
    </source>
</evidence>